<dbReference type="Proteomes" id="UP000009168">
    <property type="component" value="Unassembled WGS sequence"/>
</dbReference>
<evidence type="ECO:0000256" key="4">
    <source>
        <dbReference type="ARBA" id="ARBA00023157"/>
    </source>
</evidence>
<dbReference type="GeneID" id="7837991"/>
<feature type="chain" id="PRO_5004201493" evidence="7">
    <location>
        <begin position="21"/>
        <end position="1403"/>
    </location>
</feature>
<keyword evidence="6" id="KW-1133">Transmembrane helix</keyword>
<proteinExistence type="predicted"/>
<evidence type="ECO:0000259" key="8">
    <source>
        <dbReference type="SMART" id="SM00181"/>
    </source>
</evidence>
<evidence type="ECO:0000256" key="3">
    <source>
        <dbReference type="ARBA" id="ARBA00022729"/>
    </source>
</evidence>
<comment type="subcellular location">
    <subcellularLocation>
        <location evidence="1">Secreted</location>
    </subcellularLocation>
</comment>
<feature type="domain" description="EGF-like" evidence="8">
    <location>
        <begin position="821"/>
        <end position="855"/>
    </location>
</feature>
<dbReference type="InParanoid" id="Q235Z7"/>
<dbReference type="PANTHER" id="PTHR46987:SF7">
    <property type="entry name" value="TNFR-CYS DOMAIN-CONTAINING PROTEIN"/>
    <property type="match status" value="1"/>
</dbReference>
<keyword evidence="4" id="KW-1015">Disulfide bond</keyword>
<name>Q235Z7_TETTS</name>
<dbReference type="OrthoDB" id="306714at2759"/>
<feature type="domain" description="EGF-like" evidence="8">
    <location>
        <begin position="1210"/>
        <end position="1258"/>
    </location>
</feature>
<evidence type="ECO:0000256" key="7">
    <source>
        <dbReference type="SAM" id="SignalP"/>
    </source>
</evidence>
<evidence type="ECO:0000256" key="1">
    <source>
        <dbReference type="ARBA" id="ARBA00004613"/>
    </source>
</evidence>
<organism evidence="9 10">
    <name type="scientific">Tetrahymena thermophila (strain SB210)</name>
    <dbReference type="NCBI Taxonomy" id="312017"/>
    <lineage>
        <taxon>Eukaryota</taxon>
        <taxon>Sar</taxon>
        <taxon>Alveolata</taxon>
        <taxon>Ciliophora</taxon>
        <taxon>Intramacronucleata</taxon>
        <taxon>Oligohymenophorea</taxon>
        <taxon>Hymenostomatida</taxon>
        <taxon>Tetrahymenina</taxon>
        <taxon>Tetrahymenidae</taxon>
        <taxon>Tetrahymena</taxon>
    </lineage>
</organism>
<dbReference type="InterPro" id="IPR051514">
    <property type="entry name" value="R-spondin"/>
</dbReference>
<dbReference type="PANTHER" id="PTHR46987">
    <property type="entry name" value="NEUROHYPOPHYSIAL HORMONES, N-TERMINAL DOMAIN CONTAINING PROTEIN"/>
    <property type="match status" value="1"/>
</dbReference>
<feature type="domain" description="EGF-like" evidence="8">
    <location>
        <begin position="1161"/>
        <end position="1192"/>
    </location>
</feature>
<dbReference type="SMART" id="SM00261">
    <property type="entry name" value="FU"/>
    <property type="match status" value="13"/>
</dbReference>
<keyword evidence="2" id="KW-0964">Secreted</keyword>
<evidence type="ECO:0000256" key="6">
    <source>
        <dbReference type="SAM" id="Phobius"/>
    </source>
</evidence>
<feature type="domain" description="EGF-like" evidence="8">
    <location>
        <begin position="691"/>
        <end position="735"/>
    </location>
</feature>
<dbReference type="Pfam" id="PF15913">
    <property type="entry name" value="Furin-like_2"/>
    <property type="match status" value="1"/>
</dbReference>
<dbReference type="HOGENOM" id="CLU_254156_0_0_1"/>
<feature type="domain" description="EGF-like" evidence="8">
    <location>
        <begin position="736"/>
        <end position="765"/>
    </location>
</feature>
<feature type="signal peptide" evidence="7">
    <location>
        <begin position="1"/>
        <end position="20"/>
    </location>
</feature>
<dbReference type="GO" id="GO:0005576">
    <property type="term" value="C:extracellular region"/>
    <property type="evidence" value="ECO:0007669"/>
    <property type="project" value="UniProtKB-SubCell"/>
</dbReference>
<evidence type="ECO:0000313" key="9">
    <source>
        <dbReference type="EMBL" id="EAR92603.2"/>
    </source>
</evidence>
<evidence type="ECO:0000256" key="2">
    <source>
        <dbReference type="ARBA" id="ARBA00022525"/>
    </source>
</evidence>
<dbReference type="InterPro" id="IPR019316">
    <property type="entry name" value="G8_domain"/>
</dbReference>
<keyword evidence="5" id="KW-0325">Glycoprotein</keyword>
<dbReference type="KEGG" id="tet:TTHERM_00093940"/>
<dbReference type="SMART" id="SM00181">
    <property type="entry name" value="EGF"/>
    <property type="match status" value="9"/>
</dbReference>
<feature type="domain" description="EGF-like" evidence="8">
    <location>
        <begin position="1062"/>
        <end position="1093"/>
    </location>
</feature>
<keyword evidence="6 9" id="KW-0812">Transmembrane</keyword>
<dbReference type="InterPro" id="IPR006212">
    <property type="entry name" value="Furin_repeat"/>
</dbReference>
<dbReference type="EMBL" id="GG662749">
    <property type="protein sequence ID" value="EAR92603.2"/>
    <property type="molecule type" value="Genomic_DNA"/>
</dbReference>
<dbReference type="SUPFAM" id="SSF57184">
    <property type="entry name" value="Growth factor receptor domain"/>
    <property type="match status" value="6"/>
</dbReference>
<feature type="domain" description="EGF-like" evidence="8">
    <location>
        <begin position="886"/>
        <end position="928"/>
    </location>
</feature>
<reference evidence="10" key="1">
    <citation type="journal article" date="2006" name="PLoS Biol.">
        <title>Macronuclear genome sequence of the ciliate Tetrahymena thermophila, a model eukaryote.</title>
        <authorList>
            <person name="Eisen J.A."/>
            <person name="Coyne R.S."/>
            <person name="Wu M."/>
            <person name="Wu D."/>
            <person name="Thiagarajan M."/>
            <person name="Wortman J.R."/>
            <person name="Badger J.H."/>
            <person name="Ren Q."/>
            <person name="Amedeo P."/>
            <person name="Jones K.M."/>
            <person name="Tallon L.J."/>
            <person name="Delcher A.L."/>
            <person name="Salzberg S.L."/>
            <person name="Silva J.C."/>
            <person name="Haas B.J."/>
            <person name="Majoros W.H."/>
            <person name="Farzad M."/>
            <person name="Carlton J.M."/>
            <person name="Smith R.K. Jr."/>
            <person name="Garg J."/>
            <person name="Pearlman R.E."/>
            <person name="Karrer K.M."/>
            <person name="Sun L."/>
            <person name="Manning G."/>
            <person name="Elde N.C."/>
            <person name="Turkewitz A.P."/>
            <person name="Asai D.J."/>
            <person name="Wilkes D.E."/>
            <person name="Wang Y."/>
            <person name="Cai H."/>
            <person name="Collins K."/>
            <person name="Stewart B.A."/>
            <person name="Lee S.R."/>
            <person name="Wilamowska K."/>
            <person name="Weinberg Z."/>
            <person name="Ruzzo W.L."/>
            <person name="Wloga D."/>
            <person name="Gaertig J."/>
            <person name="Frankel J."/>
            <person name="Tsao C.-C."/>
            <person name="Gorovsky M.A."/>
            <person name="Keeling P.J."/>
            <person name="Waller R.F."/>
            <person name="Patron N.J."/>
            <person name="Cherry J.M."/>
            <person name="Stover N.A."/>
            <person name="Krieger C.J."/>
            <person name="del Toro C."/>
            <person name="Ryder H.F."/>
            <person name="Williamson S.C."/>
            <person name="Barbeau R.A."/>
            <person name="Hamilton E.P."/>
            <person name="Orias E."/>
        </authorList>
    </citation>
    <scope>NUCLEOTIDE SEQUENCE [LARGE SCALE GENOMIC DNA]</scope>
    <source>
        <strain evidence="10">SB210</strain>
    </source>
</reference>
<dbReference type="PROSITE" id="PS51257">
    <property type="entry name" value="PROKAR_LIPOPROTEIN"/>
    <property type="match status" value="1"/>
</dbReference>
<evidence type="ECO:0000313" key="10">
    <source>
        <dbReference type="Proteomes" id="UP000009168"/>
    </source>
</evidence>
<keyword evidence="3 7" id="KW-0732">Signal</keyword>
<feature type="domain" description="EGF-like" evidence="8">
    <location>
        <begin position="929"/>
        <end position="965"/>
    </location>
</feature>
<dbReference type="InterPro" id="IPR043601">
    <property type="entry name" value="Rspo_Fu-CRD_dom"/>
</dbReference>
<sequence length="1403" mass="158765">MNKILISSIICFSFSVIAQACTQFLNKAEATLIIPLGQTCLLEDSSINNLVLNRIIIEGTLSIQDNLSLKIKYKDLTLGQKGSLEIGKDATIINNLIIFEDVSTSQCQEPTNTQSVGKINIQSRYIETYSLGDIYKSQNLIKMQSKPVNILTKQNYILVDSLSSAESNQLINIQEVQEQNLILKESILKDNLVVKINDDQTINPILFSDVPTLSGVIFKNTCLVGNIDKFQGVTLINPRGLYLKGGLIQSSLIKVESQDQKVSRIIKSEGGFQKNIFFKCSQLNLQIGSSDENSFIDNSLVNSDNIQINVKSVYFSNNQFIKSKVVINSLDQKNINLNQFKSYNSELSINSQTDSTIRFNKGLIYRNKIFTVSNDMKHFQLDQTIFFATPIDLSKAIVSTKFYISYCLFDGNNEVDHLAIFNSNSKQQNINIENSVAVKYNSFLFTTSDKLKQPQVKYFSRLTSENLFTIYLSSFKVNIKVKDYLPLFNLPMMSIVKDGSEEYNIVQIDDVNINNENIMLSQIKWAPVQTYQTRSLPTYFQLKDIITTDSNSNIKAQISFNNQPKQELNLNQFTQLIGQQSKNIDFTDSNGQILDPSELTIEFNAQKGSQSDIYQNALIFTSTKRAIKKITVVQLKDSKEQQVKIITKLDGYYSYSSNIVTSLWSQSLNQFSFTWKKMAIGFSVYKVKFEYCEENELFDGNKCVAQCNTSKSGFFCSDECSEGYYKDSNNPSTCLKCPFGCKQCIDSNTCTKCHEFYLQDGQKCIDNCGINSFQKNNQCQKCTEGCGLCSSNDYCIVCQDYYSMDDDDGKCEKCKENQDENCDNCPQNCKQCVYNSKYSCLECEDGYELVFGQCKKINTQDSSKICENGQSFIDGSCQQCFQGCLTCSSPNNSNRCDSCISSYKLDYFGYSCKKCRGGEYSVQRDVCQQCNQLCDKEFSCYGPSAFQCQKCQAGYFKDLQTNKCLACDLSQCKECSESPTQCTDCPEDKVLYEKKCLDKCPSGWYPDEKRVCRQCNQDLCQECSNSPTQCTECKKDQVLFEEKCYKDCKPGYFADIQNVCRKCDMNKCEECIQYDTKCTKCKGNLYLVNHSCEDSCPDKGYYFDKNNKCLPCHEDCEKCSGSPTNCTDCEYPMYLENNKCLQECPEGKYGAYVQSISMCLQCDKQKCQTCIDNKSKCTSCHDGYFLHKNQCLSDCPKGTIKNLVTQNCLVCLQPNCAVCGDNVGVCIQCREGFIQHQGICIVDCPFGYFLNKSEKKCQECDKRVCMECSESPTVCTKCYPEHYNVGNGVCSTSCPKMSYPFQQGDQQVCMPCDPKCTKGCVGPLDSECLEAVYITQEANNQAILIGLLVVCFILLIGLVIVAYMYYRKKQQAMPIKSYLLKRESQSDIGTIIQMEKTESLKRV</sequence>
<dbReference type="InterPro" id="IPR009030">
    <property type="entry name" value="Growth_fac_rcpt_cys_sf"/>
</dbReference>
<keyword evidence="6" id="KW-0472">Membrane</keyword>
<dbReference type="eggNOG" id="KOG3525">
    <property type="taxonomic scope" value="Eukaryota"/>
</dbReference>
<feature type="domain" description="EGF-like" evidence="8">
    <location>
        <begin position="1022"/>
        <end position="1061"/>
    </location>
</feature>
<feature type="transmembrane region" description="Helical" evidence="6">
    <location>
        <begin position="1342"/>
        <end position="1366"/>
    </location>
</feature>
<dbReference type="RefSeq" id="XP_001012848.2">
    <property type="nucleotide sequence ID" value="XM_001012848.2"/>
</dbReference>
<dbReference type="Gene3D" id="2.10.220.10">
    <property type="entry name" value="Hormone Receptor, Insulin-like Growth Factor Receptor 1, Chain A, domain 2"/>
    <property type="match status" value="7"/>
</dbReference>
<gene>
    <name evidence="9" type="ORF">TTHERM_00093940</name>
</gene>
<dbReference type="Pfam" id="PF10162">
    <property type="entry name" value="G8"/>
    <property type="match status" value="1"/>
</dbReference>
<evidence type="ECO:0000256" key="5">
    <source>
        <dbReference type="ARBA" id="ARBA00023180"/>
    </source>
</evidence>
<dbReference type="InterPro" id="IPR000742">
    <property type="entry name" value="EGF"/>
</dbReference>
<protein>
    <submittedName>
        <fullName evidence="9">Transmembrane protein, putative</fullName>
    </submittedName>
</protein>
<dbReference type="CDD" id="cd00064">
    <property type="entry name" value="FU"/>
    <property type="match status" value="6"/>
</dbReference>
<accession>Q235Z7</accession>
<keyword evidence="10" id="KW-1185">Reference proteome</keyword>